<organism evidence="1 2">
    <name type="scientific">Candidatus Methanomarinus sp</name>
    <dbReference type="NCBI Taxonomy" id="3386244"/>
    <lineage>
        <taxon>Archaea</taxon>
        <taxon>Methanobacteriati</taxon>
        <taxon>Methanobacteriota</taxon>
        <taxon>Stenosarchaea group</taxon>
        <taxon>Methanomicrobia</taxon>
        <taxon>Methanosarcinales</taxon>
        <taxon>ANME-2 cluster</taxon>
        <taxon>Candidatus Methanocomedenaceae</taxon>
        <taxon>Candidatus Methanomarinus</taxon>
    </lineage>
</organism>
<evidence type="ECO:0000313" key="1">
    <source>
        <dbReference type="EMBL" id="TKY91734.1"/>
    </source>
</evidence>
<evidence type="ECO:0000313" key="2">
    <source>
        <dbReference type="Proteomes" id="UP000315423"/>
    </source>
</evidence>
<dbReference type="EMBL" id="QYBA01000137">
    <property type="protein sequence ID" value="TKY91734.1"/>
    <property type="molecule type" value="Genomic_DNA"/>
</dbReference>
<accession>A0AC61SBH2</accession>
<protein>
    <submittedName>
        <fullName evidence="1">Sarcinarray family MAST domain-containing protein</fullName>
    </submittedName>
</protein>
<sequence length="199" mass="22306">MLNKYLYLLVLAFVFCLNQNASADPVENDFGIVNAWYNGQEATVKDIQLKVGEPAEIIVSVFSKIDCNVYVELANPLITMPYEIVNGPSEFDELIQNRGVKSGWSENYSWIIKPNEEWTNGNAPINLFVQFSDRGDVRIEEFTIANPIILDEQYTGSGLTHTTNQSSNDNSTSLGSPGFCLIAAMICIVLSVRWKQRKN</sequence>
<dbReference type="Proteomes" id="UP000315423">
    <property type="component" value="Unassembled WGS sequence"/>
</dbReference>
<gene>
    <name evidence="1" type="ORF">C5S46_04290</name>
</gene>
<proteinExistence type="predicted"/>
<name>A0AC61SBH2_9EURY</name>
<comment type="caution">
    <text evidence="1">The sequence shown here is derived from an EMBL/GenBank/DDBJ whole genome shotgun (WGS) entry which is preliminary data.</text>
</comment>
<reference evidence="1" key="1">
    <citation type="submission" date="2018-09" db="EMBL/GenBank/DDBJ databases">
        <title>A genomic encyclopedia of anaerobic methanotrophic archaea.</title>
        <authorList>
            <person name="Skennerton C.T."/>
            <person name="Chadwick G.L."/>
            <person name="Laso-Perez R."/>
            <person name="Leu A.O."/>
            <person name="Speth D.R."/>
            <person name="Yu H."/>
            <person name="Morgan-Lang C."/>
            <person name="Hatzenpichler R."/>
            <person name="Goudeau D."/>
            <person name="Malmstrom R."/>
            <person name="Woyke T."/>
            <person name="Hallam S."/>
            <person name="Tyson G.W."/>
            <person name="Wegener G."/>
            <person name="Boetius A."/>
            <person name="Orphan V.J."/>
        </authorList>
    </citation>
    <scope>NUCLEOTIDE SEQUENCE</scope>
    <source>
        <strain evidence="1">CONS3730D10UFb2</strain>
    </source>
</reference>